<reference evidence="1" key="1">
    <citation type="submission" date="2020-05" db="EMBL/GenBank/DDBJ databases">
        <authorList>
            <person name="Chiriac C."/>
            <person name="Salcher M."/>
            <person name="Ghai R."/>
            <person name="Kavagutti S V."/>
        </authorList>
    </citation>
    <scope>NUCLEOTIDE SEQUENCE</scope>
</reference>
<sequence length="121" mass="13416">MKSNLDNRAIATAVTSLVMDRLNTEDGPLGPLRDFHMKWMMEFTKWLFASEAASITIDLSKTAIYLTPAGKDGKALSKTTFDRVYKTQRVSGLSSRLPGSLGLDRFTITFKRVKPRGATSV</sequence>
<proteinExistence type="predicted"/>
<evidence type="ECO:0000313" key="1">
    <source>
        <dbReference type="EMBL" id="CAB5221394.1"/>
    </source>
</evidence>
<protein>
    <submittedName>
        <fullName evidence="1">Uncharacterized protein</fullName>
    </submittedName>
</protein>
<organism evidence="1">
    <name type="scientific">uncultured Caudovirales phage</name>
    <dbReference type="NCBI Taxonomy" id="2100421"/>
    <lineage>
        <taxon>Viruses</taxon>
        <taxon>Duplodnaviria</taxon>
        <taxon>Heunggongvirae</taxon>
        <taxon>Uroviricota</taxon>
        <taxon>Caudoviricetes</taxon>
        <taxon>Peduoviridae</taxon>
        <taxon>Maltschvirus</taxon>
        <taxon>Maltschvirus maltsch</taxon>
    </lineage>
</organism>
<gene>
    <name evidence="1" type="ORF">UFOVP244_153</name>
</gene>
<dbReference type="EMBL" id="LR798292">
    <property type="protein sequence ID" value="CAB5221394.1"/>
    <property type="molecule type" value="Genomic_DNA"/>
</dbReference>
<accession>A0A6J7WZA1</accession>
<name>A0A6J7WZA1_9CAUD</name>